<accession>A0A8J2LEM1</accession>
<organism evidence="1 2">
    <name type="scientific">Allacma fusca</name>
    <dbReference type="NCBI Taxonomy" id="39272"/>
    <lineage>
        <taxon>Eukaryota</taxon>
        <taxon>Metazoa</taxon>
        <taxon>Ecdysozoa</taxon>
        <taxon>Arthropoda</taxon>
        <taxon>Hexapoda</taxon>
        <taxon>Collembola</taxon>
        <taxon>Symphypleona</taxon>
        <taxon>Sminthuridae</taxon>
        <taxon>Allacma</taxon>
    </lineage>
</organism>
<evidence type="ECO:0000313" key="2">
    <source>
        <dbReference type="Proteomes" id="UP000708208"/>
    </source>
</evidence>
<dbReference type="AlphaFoldDB" id="A0A8J2LEM1"/>
<protein>
    <submittedName>
        <fullName evidence="1">Uncharacterized protein</fullName>
    </submittedName>
</protein>
<sequence>MFEDRVVYRVIWKSRDHKLKFIWIPQDVRDMKGIWGIRTSLISKPLGRMEEKLYEFKFHVWSRICDNRISILKRSSWGQEQETSQGEKTGQ</sequence>
<dbReference type="EMBL" id="CAJVCH010570005">
    <property type="protein sequence ID" value="CAG7833748.1"/>
    <property type="molecule type" value="Genomic_DNA"/>
</dbReference>
<proteinExistence type="predicted"/>
<dbReference type="Proteomes" id="UP000708208">
    <property type="component" value="Unassembled WGS sequence"/>
</dbReference>
<gene>
    <name evidence="1" type="ORF">AFUS01_LOCUS43331</name>
</gene>
<keyword evidence="2" id="KW-1185">Reference proteome</keyword>
<name>A0A8J2LEM1_9HEXA</name>
<reference evidence="1" key="1">
    <citation type="submission" date="2021-06" db="EMBL/GenBank/DDBJ databases">
        <authorList>
            <person name="Hodson N. C."/>
            <person name="Mongue J. A."/>
            <person name="Jaron S. K."/>
        </authorList>
    </citation>
    <scope>NUCLEOTIDE SEQUENCE</scope>
</reference>
<comment type="caution">
    <text evidence="1">The sequence shown here is derived from an EMBL/GenBank/DDBJ whole genome shotgun (WGS) entry which is preliminary data.</text>
</comment>
<evidence type="ECO:0000313" key="1">
    <source>
        <dbReference type="EMBL" id="CAG7833748.1"/>
    </source>
</evidence>